<sequence length="320" mass="34693">MATAVQSYNNTAGTNQLSAENATFYQTAMLERLLPELVYMKYGEKKNIPKRHGATAQWRRLNSLEVSTTAVTEGVTPDGVNLDITAITATVQTYGSWTKISDFIDLVGLDPLLTETSELMGENAGESVDTIIRDVIYAGTNVQYANSKANRAAVAATDKITALEILRARRTMKRNKVKQVNIPGRGKGYIAFVHTDVAMDLMQLPEWVKANVENGTKNFEDGIIGKLYGVYFVEVDNGVKYAGEGASSADVYATLFIGRGAYGIPDVEGSSKPEIIVHSAGSAGTADPLNQFNTVAWKCVFATMRINELCLVRLESGASL</sequence>
<keyword evidence="2" id="KW-1185">Reference proteome</keyword>
<accession>A0A7W3XUD5</accession>
<dbReference type="RefSeq" id="WP_182540500.1">
    <property type="nucleotide sequence ID" value="NZ_JACJIP010000066.1"/>
</dbReference>
<proteinExistence type="predicted"/>
<reference evidence="1 2" key="1">
    <citation type="submission" date="2020-08" db="EMBL/GenBank/DDBJ databases">
        <title>Genomic Encyclopedia of Type Strains, Phase III (KMG-III): the genomes of soil and plant-associated and newly described type strains.</title>
        <authorList>
            <person name="Whitman W."/>
        </authorList>
    </citation>
    <scope>NUCLEOTIDE SEQUENCE [LARGE SCALE GENOMIC DNA]</scope>
    <source>
        <strain evidence="1 2">CECT 8693</strain>
    </source>
</reference>
<gene>
    <name evidence="1" type="ORF">FHR92_005245</name>
</gene>
<dbReference type="AlphaFoldDB" id="A0A7W3XUD5"/>
<comment type="caution">
    <text evidence="1">The sequence shown here is derived from an EMBL/GenBank/DDBJ whole genome shotgun (WGS) entry which is preliminary data.</text>
</comment>
<organism evidence="1 2">
    <name type="scientific">Fontibacillus solani</name>
    <dbReference type="NCBI Taxonomy" id="1572857"/>
    <lineage>
        <taxon>Bacteria</taxon>
        <taxon>Bacillati</taxon>
        <taxon>Bacillota</taxon>
        <taxon>Bacilli</taxon>
        <taxon>Bacillales</taxon>
        <taxon>Paenibacillaceae</taxon>
        <taxon>Fontibacillus</taxon>
    </lineage>
</organism>
<evidence type="ECO:0000313" key="1">
    <source>
        <dbReference type="EMBL" id="MBA9088727.1"/>
    </source>
</evidence>
<dbReference type="NCBIfam" id="TIGR04387">
    <property type="entry name" value="capsid_maj_N4"/>
    <property type="match status" value="1"/>
</dbReference>
<protein>
    <submittedName>
        <fullName evidence="1">N4-gp56 family major capsid protein</fullName>
    </submittedName>
</protein>
<evidence type="ECO:0000313" key="2">
    <source>
        <dbReference type="Proteomes" id="UP000567067"/>
    </source>
</evidence>
<dbReference type="Proteomes" id="UP000567067">
    <property type="component" value="Unassembled WGS sequence"/>
</dbReference>
<name>A0A7W3XUD5_9BACL</name>
<dbReference type="Pfam" id="PF25209">
    <property type="entry name" value="Phage_capsid_4"/>
    <property type="match status" value="1"/>
</dbReference>
<dbReference type="EMBL" id="JACJIP010000066">
    <property type="protein sequence ID" value="MBA9088727.1"/>
    <property type="molecule type" value="Genomic_DNA"/>
</dbReference>